<dbReference type="RefSeq" id="WP_111159179.1">
    <property type="nucleotide sequence ID" value="NZ_PCDP01000006.1"/>
</dbReference>
<feature type="domain" description="ATPase BadF/BadG/BcrA/BcrD type" evidence="1">
    <location>
        <begin position="5"/>
        <end position="284"/>
    </location>
</feature>
<reference evidence="2 3" key="1">
    <citation type="journal article" date="2018" name="Sci. Rep.">
        <title>Rhizobium tumorigenes sp. nov., a novel plant tumorigenic bacterium isolated from cane gall tumors on thornless blackberry.</title>
        <authorList>
            <person name="Kuzmanovi N."/>
            <person name="Smalla K."/>
            <person name="Gronow S."/>
            <person name="PuBawska J."/>
        </authorList>
    </citation>
    <scope>NUCLEOTIDE SEQUENCE [LARGE SCALE GENOMIC DNA]</scope>
    <source>
        <strain evidence="2 3">CCBAU 85046</strain>
    </source>
</reference>
<dbReference type="Pfam" id="PF01869">
    <property type="entry name" value="BcrAD_BadFG"/>
    <property type="match status" value="1"/>
</dbReference>
<dbReference type="PANTHER" id="PTHR43190:SF3">
    <property type="entry name" value="N-ACETYL-D-GLUCOSAMINE KINASE"/>
    <property type="match status" value="1"/>
</dbReference>
<sequence>MTLILGLDSGGTKTVLALADRSGQVTLLRRGLGLDPSTGSDWAGTLKSLLAADAQGLAASVLGLPFHDEVKRYSDEQTSVAKALIPGNTLVQNDVRIAFDGALAGKAGALVLAGTGSMIWASLNGPSDPHIRVGGWGDAFGDEGSAYWIGREALALVSRHLDGRVAAPEFCKGVLLTLALDPGDLIGWCYALENRRKAFAELARTISSLAEAGNADAKFILHGAADHLADHLKAAWRQAKTDEPLRWTYAGGVLSSAIVRDRIAVRVGSEAVVPRLPPVGGALLRAAANAGWSIDDGWLDRLSASLNKLNHNDDYQQKGE</sequence>
<evidence type="ECO:0000259" key="1">
    <source>
        <dbReference type="Pfam" id="PF01869"/>
    </source>
</evidence>
<evidence type="ECO:0000313" key="3">
    <source>
        <dbReference type="Proteomes" id="UP000248925"/>
    </source>
</evidence>
<dbReference type="CDD" id="cd24007">
    <property type="entry name" value="ASKHA_NBD_eukNAGK-like"/>
    <property type="match status" value="1"/>
</dbReference>
<organism evidence="2 3">
    <name type="scientific">Rhizobium tubonense</name>
    <dbReference type="NCBI Taxonomy" id="484088"/>
    <lineage>
        <taxon>Bacteria</taxon>
        <taxon>Pseudomonadati</taxon>
        <taxon>Pseudomonadota</taxon>
        <taxon>Alphaproteobacteria</taxon>
        <taxon>Hyphomicrobiales</taxon>
        <taxon>Rhizobiaceae</taxon>
        <taxon>Rhizobium/Agrobacterium group</taxon>
        <taxon>Rhizobium</taxon>
    </lineage>
</organism>
<name>A0A2W4D0V6_9HYPH</name>
<dbReference type="Proteomes" id="UP000248925">
    <property type="component" value="Unassembled WGS sequence"/>
</dbReference>
<proteinExistence type="predicted"/>
<accession>A0A2W4D0V6</accession>
<dbReference type="OrthoDB" id="63487at2"/>
<dbReference type="PANTHER" id="PTHR43190">
    <property type="entry name" value="N-ACETYL-D-GLUCOSAMINE KINASE"/>
    <property type="match status" value="1"/>
</dbReference>
<dbReference type="AlphaFoldDB" id="A0A2W4D0V6"/>
<dbReference type="SUPFAM" id="SSF53067">
    <property type="entry name" value="Actin-like ATPase domain"/>
    <property type="match status" value="2"/>
</dbReference>
<keyword evidence="3" id="KW-1185">Reference proteome</keyword>
<dbReference type="InterPro" id="IPR043129">
    <property type="entry name" value="ATPase_NBD"/>
</dbReference>
<dbReference type="InterPro" id="IPR002731">
    <property type="entry name" value="ATPase_BadF"/>
</dbReference>
<gene>
    <name evidence="2" type="ORF">CPY51_05515</name>
</gene>
<dbReference type="InterPro" id="IPR052519">
    <property type="entry name" value="Euk-type_GlcNAc_Kinase"/>
</dbReference>
<protein>
    <submittedName>
        <fullName evidence="2">ATPase</fullName>
    </submittedName>
</protein>
<dbReference type="Gene3D" id="3.30.420.40">
    <property type="match status" value="2"/>
</dbReference>
<dbReference type="EMBL" id="PCDP01000006">
    <property type="protein sequence ID" value="PZM15935.1"/>
    <property type="molecule type" value="Genomic_DNA"/>
</dbReference>
<comment type="caution">
    <text evidence="2">The sequence shown here is derived from an EMBL/GenBank/DDBJ whole genome shotgun (WGS) entry which is preliminary data.</text>
</comment>
<evidence type="ECO:0000313" key="2">
    <source>
        <dbReference type="EMBL" id="PZM15935.1"/>
    </source>
</evidence>